<evidence type="ECO:0000313" key="2">
    <source>
        <dbReference type="Proteomes" id="UP001239626"/>
    </source>
</evidence>
<dbReference type="Proteomes" id="UP001239626">
    <property type="component" value="Unassembled WGS sequence"/>
</dbReference>
<name>A0ABU0EGT4_9CELL</name>
<accession>A0ABU0EGT4</accession>
<reference evidence="1 2" key="1">
    <citation type="submission" date="2023-07" db="EMBL/GenBank/DDBJ databases">
        <title>Sorghum-associated microbial communities from plants grown in Nebraska, USA.</title>
        <authorList>
            <person name="Schachtman D."/>
        </authorList>
    </citation>
    <scope>NUCLEOTIDE SEQUENCE [LARGE SCALE GENOMIC DNA]</scope>
    <source>
        <strain evidence="1 2">BE332</strain>
    </source>
</reference>
<proteinExistence type="predicted"/>
<dbReference type="RefSeq" id="WP_307492883.1">
    <property type="nucleotide sequence ID" value="NZ_JAUSVB010000003.1"/>
</dbReference>
<organism evidence="1 2">
    <name type="scientific">Cellulomonas humilata</name>
    <dbReference type="NCBI Taxonomy" id="144055"/>
    <lineage>
        <taxon>Bacteria</taxon>
        <taxon>Bacillati</taxon>
        <taxon>Actinomycetota</taxon>
        <taxon>Actinomycetes</taxon>
        <taxon>Micrococcales</taxon>
        <taxon>Cellulomonadaceae</taxon>
        <taxon>Cellulomonas</taxon>
    </lineage>
</organism>
<evidence type="ECO:0000313" key="1">
    <source>
        <dbReference type="EMBL" id="MDQ0374303.1"/>
    </source>
</evidence>
<sequence length="82" mass="9145">MNTTEIETRTPGRALLQSEFSVRGGVRRGMSTCTNRAYLGDLFLLLEDGFRHGDASLATTQRSIHVSAERVRSTFQHVHPEA</sequence>
<comment type="caution">
    <text evidence="1">The sequence shown here is derived from an EMBL/GenBank/DDBJ whole genome shotgun (WGS) entry which is preliminary data.</text>
</comment>
<evidence type="ECO:0008006" key="3">
    <source>
        <dbReference type="Google" id="ProtNLM"/>
    </source>
</evidence>
<keyword evidence="2" id="KW-1185">Reference proteome</keyword>
<dbReference type="EMBL" id="JAUSVB010000003">
    <property type="protein sequence ID" value="MDQ0374303.1"/>
    <property type="molecule type" value="Genomic_DNA"/>
</dbReference>
<protein>
    <recommendedName>
        <fullName evidence="3">Integrase SAM-like N-terminal domain-containing protein</fullName>
    </recommendedName>
</protein>
<gene>
    <name evidence="1" type="ORF">J2X26_002624</name>
</gene>